<dbReference type="Proteomes" id="UP000828390">
    <property type="component" value="Unassembled WGS sequence"/>
</dbReference>
<dbReference type="AlphaFoldDB" id="A0A9D4JTM2"/>
<evidence type="ECO:0000256" key="1">
    <source>
        <dbReference type="SAM" id="MobiDB-lite"/>
    </source>
</evidence>
<gene>
    <name evidence="2" type="ORF">DPMN_121932</name>
</gene>
<proteinExistence type="predicted"/>
<evidence type="ECO:0000313" key="3">
    <source>
        <dbReference type="Proteomes" id="UP000828390"/>
    </source>
</evidence>
<feature type="region of interest" description="Disordered" evidence="1">
    <location>
        <begin position="54"/>
        <end position="88"/>
    </location>
</feature>
<evidence type="ECO:0000313" key="2">
    <source>
        <dbReference type="EMBL" id="KAH3820188.1"/>
    </source>
</evidence>
<comment type="caution">
    <text evidence="2">The sequence shown here is derived from an EMBL/GenBank/DDBJ whole genome shotgun (WGS) entry which is preliminary data.</text>
</comment>
<reference evidence="2" key="2">
    <citation type="submission" date="2020-11" db="EMBL/GenBank/DDBJ databases">
        <authorList>
            <person name="McCartney M.A."/>
            <person name="Auch B."/>
            <person name="Kono T."/>
            <person name="Mallez S."/>
            <person name="Becker A."/>
            <person name="Gohl D.M."/>
            <person name="Silverstein K.A.T."/>
            <person name="Koren S."/>
            <person name="Bechman K.B."/>
            <person name="Herman A."/>
            <person name="Abrahante J.E."/>
            <person name="Garbe J."/>
        </authorList>
    </citation>
    <scope>NUCLEOTIDE SEQUENCE</scope>
    <source>
        <strain evidence="2">Duluth1</strain>
        <tissue evidence="2">Whole animal</tissue>
    </source>
</reference>
<keyword evidence="3" id="KW-1185">Reference proteome</keyword>
<accession>A0A9D4JTM2</accession>
<organism evidence="2 3">
    <name type="scientific">Dreissena polymorpha</name>
    <name type="common">Zebra mussel</name>
    <name type="synonym">Mytilus polymorpha</name>
    <dbReference type="NCBI Taxonomy" id="45954"/>
    <lineage>
        <taxon>Eukaryota</taxon>
        <taxon>Metazoa</taxon>
        <taxon>Spiralia</taxon>
        <taxon>Lophotrochozoa</taxon>
        <taxon>Mollusca</taxon>
        <taxon>Bivalvia</taxon>
        <taxon>Autobranchia</taxon>
        <taxon>Heteroconchia</taxon>
        <taxon>Euheterodonta</taxon>
        <taxon>Imparidentia</taxon>
        <taxon>Neoheterodontei</taxon>
        <taxon>Myida</taxon>
        <taxon>Dreissenoidea</taxon>
        <taxon>Dreissenidae</taxon>
        <taxon>Dreissena</taxon>
    </lineage>
</organism>
<protein>
    <submittedName>
        <fullName evidence="2">Uncharacterized protein</fullName>
    </submittedName>
</protein>
<sequence>MAELISPNPTTPDPCNVINLANCMIRRSPWCNGYGGSLATGLVTGSIPTVVGVIFRSPPKTPSTGSRPRKCTRERSNKPEAFNVIELK</sequence>
<reference evidence="2" key="1">
    <citation type="journal article" date="2019" name="bioRxiv">
        <title>The Genome of the Zebra Mussel, Dreissena polymorpha: A Resource for Invasive Species Research.</title>
        <authorList>
            <person name="McCartney M.A."/>
            <person name="Auch B."/>
            <person name="Kono T."/>
            <person name="Mallez S."/>
            <person name="Zhang Y."/>
            <person name="Obille A."/>
            <person name="Becker A."/>
            <person name="Abrahante J.E."/>
            <person name="Garbe J."/>
            <person name="Badalamenti J.P."/>
            <person name="Herman A."/>
            <person name="Mangelson H."/>
            <person name="Liachko I."/>
            <person name="Sullivan S."/>
            <person name="Sone E.D."/>
            <person name="Koren S."/>
            <person name="Silverstein K.A.T."/>
            <person name="Beckman K.B."/>
            <person name="Gohl D.M."/>
        </authorList>
    </citation>
    <scope>NUCLEOTIDE SEQUENCE</scope>
    <source>
        <strain evidence="2">Duluth1</strain>
        <tissue evidence="2">Whole animal</tissue>
    </source>
</reference>
<dbReference type="EMBL" id="JAIWYP010000005">
    <property type="protein sequence ID" value="KAH3820188.1"/>
    <property type="molecule type" value="Genomic_DNA"/>
</dbReference>
<name>A0A9D4JTM2_DREPO</name>